<feature type="domain" description="Flagellar M-ring N-terminal" evidence="11">
    <location>
        <begin position="43"/>
        <end position="216"/>
    </location>
</feature>
<dbReference type="InterPro" id="IPR013556">
    <property type="entry name" value="Flag_M-ring_C"/>
</dbReference>
<name>A0A7C4PXA8_9CHLR</name>
<keyword evidence="13" id="KW-0969">Cilium</keyword>
<evidence type="ECO:0000256" key="4">
    <source>
        <dbReference type="ARBA" id="ARBA00022475"/>
    </source>
</evidence>
<organism evidence="13">
    <name type="scientific">Bellilinea caldifistulae</name>
    <dbReference type="NCBI Taxonomy" id="360411"/>
    <lineage>
        <taxon>Bacteria</taxon>
        <taxon>Bacillati</taxon>
        <taxon>Chloroflexota</taxon>
        <taxon>Anaerolineae</taxon>
        <taxon>Anaerolineales</taxon>
        <taxon>Anaerolineaceae</taxon>
        <taxon>Bellilinea</taxon>
    </lineage>
</organism>
<feature type="domain" description="Flagellar M-ring C-terminal" evidence="12">
    <location>
        <begin position="251"/>
        <end position="401"/>
    </location>
</feature>
<protein>
    <recommendedName>
        <fullName evidence="9">Flagellar M-ring protein</fullName>
    </recommendedName>
</protein>
<feature type="transmembrane region" description="Helical" evidence="10">
    <location>
        <begin position="21"/>
        <end position="42"/>
    </location>
</feature>
<keyword evidence="4" id="KW-1003">Cell membrane</keyword>
<dbReference type="PIRSF" id="PIRSF004862">
    <property type="entry name" value="FliF"/>
    <property type="match status" value="1"/>
</dbReference>
<gene>
    <name evidence="13" type="primary">fliF</name>
    <name evidence="13" type="ORF">ENT17_06045</name>
</gene>
<evidence type="ECO:0000256" key="5">
    <source>
        <dbReference type="ARBA" id="ARBA00022692"/>
    </source>
</evidence>
<keyword evidence="7 10" id="KW-0472">Membrane</keyword>
<dbReference type="Pfam" id="PF01514">
    <property type="entry name" value="YscJ_FliF"/>
    <property type="match status" value="1"/>
</dbReference>
<comment type="similarity">
    <text evidence="3 9">Belongs to the FliF family.</text>
</comment>
<accession>A0A7C4PXA8</accession>
<dbReference type="GO" id="GO:0071973">
    <property type="term" value="P:bacterial-type flagellum-dependent cell motility"/>
    <property type="evidence" value="ECO:0007669"/>
    <property type="project" value="InterPro"/>
</dbReference>
<dbReference type="InterPro" id="IPR006182">
    <property type="entry name" value="FliF_N_dom"/>
</dbReference>
<dbReference type="PANTHER" id="PTHR30046">
    <property type="entry name" value="FLAGELLAR M-RING PROTEIN"/>
    <property type="match status" value="1"/>
</dbReference>
<evidence type="ECO:0000256" key="9">
    <source>
        <dbReference type="PIRNR" id="PIRNR004862"/>
    </source>
</evidence>
<evidence type="ECO:0000256" key="2">
    <source>
        <dbReference type="ARBA" id="ARBA00004651"/>
    </source>
</evidence>
<keyword evidence="5 10" id="KW-0812">Transmembrane</keyword>
<evidence type="ECO:0000256" key="8">
    <source>
        <dbReference type="ARBA" id="ARBA00023143"/>
    </source>
</evidence>
<dbReference type="InterPro" id="IPR045851">
    <property type="entry name" value="AMP-bd_C_sf"/>
</dbReference>
<dbReference type="PRINTS" id="PR01009">
    <property type="entry name" value="FLGMRINGFLIF"/>
</dbReference>
<comment type="caution">
    <text evidence="13">The sequence shown here is derived from an EMBL/GenBank/DDBJ whole genome shotgun (WGS) entry which is preliminary data.</text>
</comment>
<dbReference type="GO" id="GO:0009431">
    <property type="term" value="C:bacterial-type flagellum basal body, MS ring"/>
    <property type="evidence" value="ECO:0007669"/>
    <property type="project" value="InterPro"/>
</dbReference>
<evidence type="ECO:0000259" key="11">
    <source>
        <dbReference type="Pfam" id="PF01514"/>
    </source>
</evidence>
<evidence type="ECO:0000256" key="1">
    <source>
        <dbReference type="ARBA" id="ARBA00004117"/>
    </source>
</evidence>
<keyword evidence="13" id="KW-0282">Flagellum</keyword>
<dbReference type="NCBIfam" id="TIGR00206">
    <property type="entry name" value="fliF"/>
    <property type="match status" value="1"/>
</dbReference>
<proteinExistence type="inferred from homology"/>
<evidence type="ECO:0000256" key="10">
    <source>
        <dbReference type="SAM" id="Phobius"/>
    </source>
</evidence>
<keyword evidence="13" id="KW-0966">Cell projection</keyword>
<keyword evidence="8 9" id="KW-0975">Bacterial flagellum</keyword>
<comment type="function">
    <text evidence="9">The M ring may be actively involved in energy transduction.</text>
</comment>
<feature type="transmembrane region" description="Helical" evidence="10">
    <location>
        <begin position="421"/>
        <end position="442"/>
    </location>
</feature>
<dbReference type="EMBL" id="DSXR01000057">
    <property type="protein sequence ID" value="HGS87165.1"/>
    <property type="molecule type" value="Genomic_DNA"/>
</dbReference>
<dbReference type="Gene3D" id="3.30.300.30">
    <property type="match status" value="1"/>
</dbReference>
<dbReference type="GO" id="GO:0003774">
    <property type="term" value="F:cytoskeletal motor activity"/>
    <property type="evidence" value="ECO:0007669"/>
    <property type="project" value="InterPro"/>
</dbReference>
<dbReference type="Pfam" id="PF08345">
    <property type="entry name" value="YscJ_FliF_C"/>
    <property type="match status" value="1"/>
</dbReference>
<dbReference type="AlphaFoldDB" id="A0A7C4PXA8"/>
<dbReference type="InterPro" id="IPR043427">
    <property type="entry name" value="YscJ/FliF"/>
</dbReference>
<evidence type="ECO:0000256" key="7">
    <source>
        <dbReference type="ARBA" id="ARBA00023136"/>
    </source>
</evidence>
<evidence type="ECO:0000313" key="13">
    <source>
        <dbReference type="EMBL" id="HGS87165.1"/>
    </source>
</evidence>
<evidence type="ECO:0000256" key="3">
    <source>
        <dbReference type="ARBA" id="ARBA00007971"/>
    </source>
</evidence>
<dbReference type="InterPro" id="IPR000067">
    <property type="entry name" value="FlgMring_FliF"/>
</dbReference>
<comment type="subcellular location">
    <subcellularLocation>
        <location evidence="1 9">Bacterial flagellum basal body</location>
    </subcellularLocation>
    <subcellularLocation>
        <location evidence="2">Cell membrane</location>
        <topology evidence="2">Multi-pass membrane protein</topology>
    </subcellularLocation>
</comment>
<keyword evidence="6 10" id="KW-1133">Transmembrane helix</keyword>
<dbReference type="GO" id="GO:0005886">
    <property type="term" value="C:plasma membrane"/>
    <property type="evidence" value="ECO:0007669"/>
    <property type="project" value="UniProtKB-SubCell"/>
</dbReference>
<sequence>MMVPLQNQFLNYWKKQSQSQRIVIISLLLAALILVPVLINWANTPSYSVAYSGLSENDAAQIVQKLDENRIPYRLRDSGTILVASDQVYEVRLRMAREGLPKSGTVGYELFSGNTLGMTEFTQKINYQRALEGELERTIGSLEAVEAVRVHVVRPERTLLSSEQSPTTASITIKERVGQALDAAQVRAITHLVASSVEGLQPENVVVVDSNGNLLAGGGNEAGSLSAVTDNQRAAEQAAAAEIRKQVQLMLDRTLGPNRAVVQAAVAMDWTQREIVSNTMEQQPTPVVRSSQKIVENYTTSGAVEGGVPGADSNLPTPLPPVTGENGAMTYSRSEETINYEVSQVESREVQAPGRISRISVSVMVDGVDAQSVEMVKAAVAAAAGVNEARGDEVVVQSMPFDRTYYEQQAAEMAQAEQTNLYIQIGLAAAAVILLSALIFFFSRQIRHLRAATAQAWQPVMMPAAELAALQGQTVPPLGQIGAPEAGASLPPMTAQRAALNQKTEDVMVELSSRFTPVNSAEDEQRAKVVSRLAEESPATVAEIIQLWLNEDNRNHG</sequence>
<evidence type="ECO:0000259" key="12">
    <source>
        <dbReference type="Pfam" id="PF08345"/>
    </source>
</evidence>
<reference evidence="13" key="1">
    <citation type="journal article" date="2020" name="mSystems">
        <title>Genome- and Community-Level Interaction Insights into Carbon Utilization and Element Cycling Functions of Hydrothermarchaeota in Hydrothermal Sediment.</title>
        <authorList>
            <person name="Zhou Z."/>
            <person name="Liu Y."/>
            <person name="Xu W."/>
            <person name="Pan J."/>
            <person name="Luo Z.H."/>
            <person name="Li M."/>
        </authorList>
    </citation>
    <scope>NUCLEOTIDE SEQUENCE [LARGE SCALE GENOMIC DNA]</scope>
    <source>
        <strain evidence="13">SpSt-556</strain>
    </source>
</reference>
<evidence type="ECO:0000256" key="6">
    <source>
        <dbReference type="ARBA" id="ARBA00022989"/>
    </source>
</evidence>
<dbReference type="PANTHER" id="PTHR30046:SF0">
    <property type="entry name" value="FLAGELLAR M-RING PROTEIN"/>
    <property type="match status" value="1"/>
</dbReference>